<feature type="compositionally biased region" description="Basic and acidic residues" evidence="1">
    <location>
        <begin position="463"/>
        <end position="472"/>
    </location>
</feature>
<proteinExistence type="predicted"/>
<feature type="region of interest" description="Disordered" evidence="1">
    <location>
        <begin position="463"/>
        <end position="493"/>
    </location>
</feature>
<organism evidence="2 3">
    <name type="scientific">Legionella jamestowniensis</name>
    <dbReference type="NCBI Taxonomy" id="455"/>
    <lineage>
        <taxon>Bacteria</taxon>
        <taxon>Pseudomonadati</taxon>
        <taxon>Pseudomonadota</taxon>
        <taxon>Gammaproteobacteria</taxon>
        <taxon>Legionellales</taxon>
        <taxon>Legionellaceae</taxon>
        <taxon>Legionella</taxon>
    </lineage>
</organism>
<protein>
    <submittedName>
        <fullName evidence="2">Dot/Icm secretion system substrate</fullName>
    </submittedName>
</protein>
<evidence type="ECO:0000313" key="2">
    <source>
        <dbReference type="EMBL" id="KTD07736.1"/>
    </source>
</evidence>
<dbReference type="Proteomes" id="UP000054715">
    <property type="component" value="Unassembled WGS sequence"/>
</dbReference>
<gene>
    <name evidence="2" type="ORF">Ljam_1931</name>
</gene>
<name>A0A0W0UIP3_9GAMM</name>
<comment type="caution">
    <text evidence="2">The sequence shown here is derived from an EMBL/GenBank/DDBJ whole genome shotgun (WGS) entry which is preliminary data.</text>
</comment>
<accession>A0A0W0UIP3</accession>
<dbReference type="PATRIC" id="fig|455.5.peg.2034"/>
<dbReference type="STRING" id="455.Ljam_1931"/>
<dbReference type="RefSeq" id="WP_058449829.1">
    <property type="nucleotide sequence ID" value="NZ_CAAAJF010000002.1"/>
</dbReference>
<evidence type="ECO:0000313" key="3">
    <source>
        <dbReference type="Proteomes" id="UP000054715"/>
    </source>
</evidence>
<dbReference type="AlphaFoldDB" id="A0A0W0UIP3"/>
<evidence type="ECO:0000256" key="1">
    <source>
        <dbReference type="SAM" id="MobiDB-lite"/>
    </source>
</evidence>
<sequence length="535" mass="60774">MDTKEHTELGNSLRFTGIEGNPYLRTDEQGVLHVTLQRCQENGLPEPMRLEMTAGEIIAMAADFFTDRDWNMKLDLPSCHSFETAESFAMEASSNSLGDYLIEQPVTDKEENALLNAYNNLASPDVSRQNIDLIYKIDSSNYIPFSATLNDYFKQLMFVLRVKDYGEMLNRNQTHFTPWSVRVYTLGHHLALKYGHIAAELKQLMADADYQGVSIESQTIIQTLRSQKENLSSEYLQDLFYRYQALAYCIELFVFHYYSDHFAAGHMSMVGDLRVLLTERFGTWGSILANNLHNELNRVGVYTKRPYDPTPTPTEAPTSARGDGDFNSCINHFNKAACIAGMQCSVLDIEHVITGEKVPSQRQYGGLEHLPDVDSNYRQLQPLLVLGNDTKIYHRKHLNQIKTLSPSDYAQLKIAPAQCGYRELKGKWDAFALVAKLRLFPYIFDGKVQPLTALELQRIEEEEKALNPERDPIPTPPCTPTQRPLEKTPNWRTPTSEQQIYEGLGKHGLLNSAANPGIKVEEKEELTQAFITNKC</sequence>
<dbReference type="OrthoDB" id="5649123at2"/>
<dbReference type="EMBL" id="LNYG01000013">
    <property type="protein sequence ID" value="KTD07736.1"/>
    <property type="molecule type" value="Genomic_DNA"/>
</dbReference>
<reference evidence="2 3" key="1">
    <citation type="submission" date="2015-11" db="EMBL/GenBank/DDBJ databases">
        <title>Genomic analysis of 38 Legionella species identifies large and diverse effector repertoires.</title>
        <authorList>
            <person name="Burstein D."/>
            <person name="Amaro F."/>
            <person name="Zusman T."/>
            <person name="Lifshitz Z."/>
            <person name="Cohen O."/>
            <person name="Gilbert J.A."/>
            <person name="Pupko T."/>
            <person name="Shuman H.A."/>
            <person name="Segal G."/>
        </authorList>
    </citation>
    <scope>NUCLEOTIDE SEQUENCE [LARGE SCALE GENOMIC DNA]</scope>
    <source>
        <strain evidence="2 3">JA-26-G1-E2</strain>
    </source>
</reference>